<proteinExistence type="predicted"/>
<evidence type="ECO:0008006" key="4">
    <source>
        <dbReference type="Google" id="ProtNLM"/>
    </source>
</evidence>
<dbReference type="Proteomes" id="UP000076577">
    <property type="component" value="Unassembled WGS sequence"/>
</dbReference>
<gene>
    <name evidence="2" type="ORF">PsAD2_00607</name>
</gene>
<dbReference type="OrthoDB" id="7868394at2"/>
<comment type="caution">
    <text evidence="2">The sequence shown here is derived from an EMBL/GenBank/DDBJ whole genome shotgun (WGS) entry which is preliminary data.</text>
</comment>
<keyword evidence="1" id="KW-0732">Signal</keyword>
<dbReference type="PATRIC" id="fig|989403.3.peg.647"/>
<name>A0A166AML4_9HYPH</name>
<dbReference type="AlphaFoldDB" id="A0A166AML4"/>
<evidence type="ECO:0000313" key="2">
    <source>
        <dbReference type="EMBL" id="KZL21316.1"/>
    </source>
</evidence>
<protein>
    <recommendedName>
        <fullName evidence="4">YARHG domain-containing protein</fullName>
    </recommendedName>
</protein>
<evidence type="ECO:0000313" key="3">
    <source>
        <dbReference type="Proteomes" id="UP000076577"/>
    </source>
</evidence>
<accession>A0A166AML4</accession>
<dbReference type="EMBL" id="LMCB01000004">
    <property type="protein sequence ID" value="KZL21316.1"/>
    <property type="molecule type" value="Genomic_DNA"/>
</dbReference>
<reference evidence="2 3" key="1">
    <citation type="journal article" date="2016" name="Front. Microbiol.">
        <title>Comparative Genomic Analysis Reveals a Diverse Repertoire of Genes Involved in Prokaryote-Eukaryote Interactions within the Pseudovibrio Genus.</title>
        <authorList>
            <person name="Romano S."/>
            <person name="Fernandez-Guerra A."/>
            <person name="Reen F.J."/>
            <person name="Glockner F.O."/>
            <person name="Crowley S.P."/>
            <person name="O'Sullivan O."/>
            <person name="Cotter P.D."/>
            <person name="Adams C."/>
            <person name="Dobson A.D."/>
            <person name="O'Gara F."/>
        </authorList>
    </citation>
    <scope>NUCLEOTIDE SEQUENCE [LARGE SCALE GENOMIC DNA]</scope>
    <source>
        <strain evidence="2 3">Ad2</strain>
    </source>
</reference>
<evidence type="ECO:0000256" key="1">
    <source>
        <dbReference type="SAM" id="SignalP"/>
    </source>
</evidence>
<dbReference type="RefSeq" id="WP_068002004.1">
    <property type="nucleotide sequence ID" value="NZ_FOFM01000005.1"/>
</dbReference>
<organism evidence="2 3">
    <name type="scientific">Pseudovibrio axinellae</name>
    <dbReference type="NCBI Taxonomy" id="989403"/>
    <lineage>
        <taxon>Bacteria</taxon>
        <taxon>Pseudomonadati</taxon>
        <taxon>Pseudomonadota</taxon>
        <taxon>Alphaproteobacteria</taxon>
        <taxon>Hyphomicrobiales</taxon>
        <taxon>Stappiaceae</taxon>
        <taxon>Pseudovibrio</taxon>
    </lineage>
</organism>
<feature type="chain" id="PRO_5007870723" description="YARHG domain-containing protein" evidence="1">
    <location>
        <begin position="23"/>
        <end position="63"/>
    </location>
</feature>
<feature type="signal peptide" evidence="1">
    <location>
        <begin position="1"/>
        <end position="22"/>
    </location>
</feature>
<keyword evidence="3" id="KW-1185">Reference proteome</keyword>
<sequence>MRVYLRVLILGIIAGSTMGAVAASITPSNKDGLVRYECNQMTVFQKRSLLNGADACQYYGGLK</sequence>